<name>A0ACB9R3D7_9MYRT</name>
<organism evidence="1 2">
    <name type="scientific">Melastoma candidum</name>
    <dbReference type="NCBI Taxonomy" id="119954"/>
    <lineage>
        <taxon>Eukaryota</taxon>
        <taxon>Viridiplantae</taxon>
        <taxon>Streptophyta</taxon>
        <taxon>Embryophyta</taxon>
        <taxon>Tracheophyta</taxon>
        <taxon>Spermatophyta</taxon>
        <taxon>Magnoliopsida</taxon>
        <taxon>eudicotyledons</taxon>
        <taxon>Gunneridae</taxon>
        <taxon>Pentapetalae</taxon>
        <taxon>rosids</taxon>
        <taxon>malvids</taxon>
        <taxon>Myrtales</taxon>
        <taxon>Melastomataceae</taxon>
        <taxon>Melastomatoideae</taxon>
        <taxon>Melastomateae</taxon>
        <taxon>Melastoma</taxon>
    </lineage>
</organism>
<proteinExistence type="predicted"/>
<dbReference type="Proteomes" id="UP001057402">
    <property type="component" value="Chromosome 4"/>
</dbReference>
<keyword evidence="2" id="KW-1185">Reference proteome</keyword>
<dbReference type="EMBL" id="CM042883">
    <property type="protein sequence ID" value="KAI4373013.1"/>
    <property type="molecule type" value="Genomic_DNA"/>
</dbReference>
<comment type="caution">
    <text evidence="1">The sequence shown here is derived from an EMBL/GenBank/DDBJ whole genome shotgun (WGS) entry which is preliminary data.</text>
</comment>
<reference evidence="2" key="1">
    <citation type="journal article" date="2023" name="Front. Plant Sci.">
        <title>Chromosomal-level genome assembly of Melastoma candidum provides insights into trichome evolution.</title>
        <authorList>
            <person name="Zhong Y."/>
            <person name="Wu W."/>
            <person name="Sun C."/>
            <person name="Zou P."/>
            <person name="Liu Y."/>
            <person name="Dai S."/>
            <person name="Zhou R."/>
        </authorList>
    </citation>
    <scope>NUCLEOTIDE SEQUENCE [LARGE SCALE GENOMIC DNA]</scope>
</reference>
<evidence type="ECO:0000313" key="1">
    <source>
        <dbReference type="EMBL" id="KAI4373013.1"/>
    </source>
</evidence>
<sequence>MGETNNITMTLKSKFAVKLTADKAANRVLFAEADKDFVDFLFHIHMLSVGIVSQLVCSVSDDALGSLRNITDSIRNLPNRYMISDRKSLLLEPYVHNCMKKLKVSSASKVPHHRTGYRCHGSHIDRWVVLLDDPHSQCPCCNRMRVTTYKVMEPSGEAVEMLPDEECGHVKGLATYIVVNDLTVQPMMFDSCYNLLRELKVKHLEDIEEKVVDVNTEACKKLLEVAIRSKTVLTDTFLPKKQPLNSPSPRPPVML</sequence>
<accession>A0ACB9R3D7</accession>
<protein>
    <submittedName>
        <fullName evidence="1">Uncharacterized protein</fullName>
    </submittedName>
</protein>
<evidence type="ECO:0000313" key="2">
    <source>
        <dbReference type="Proteomes" id="UP001057402"/>
    </source>
</evidence>
<gene>
    <name evidence="1" type="ORF">MLD38_011184</name>
</gene>